<dbReference type="NCBIfam" id="NF001126">
    <property type="entry name" value="PRK00139.1-4"/>
    <property type="match status" value="1"/>
</dbReference>
<dbReference type="SUPFAM" id="SSF53623">
    <property type="entry name" value="MurD-like peptide ligases, catalytic domain"/>
    <property type="match status" value="1"/>
</dbReference>
<dbReference type="InterPro" id="IPR036565">
    <property type="entry name" value="Mur-like_cat_sf"/>
</dbReference>
<dbReference type="PANTHER" id="PTHR23135">
    <property type="entry name" value="MUR LIGASE FAMILY MEMBER"/>
    <property type="match status" value="1"/>
</dbReference>
<keyword evidence="2 7" id="KW-0132">Cell division</keyword>
<feature type="binding site" evidence="7">
    <location>
        <position position="394"/>
    </location>
    <ligand>
        <name>meso-2,6-diaminopimelate</name>
        <dbReference type="ChEBI" id="CHEBI:57791"/>
    </ligand>
</feature>
<gene>
    <name evidence="7 12" type="primary">murE</name>
    <name evidence="12" type="ORF">lam_471</name>
</gene>
<dbReference type="GO" id="GO:0051301">
    <property type="term" value="P:cell division"/>
    <property type="evidence" value="ECO:0007669"/>
    <property type="project" value="UniProtKB-KW"/>
</dbReference>
<dbReference type="STRING" id="1261131.lam_471"/>
<dbReference type="PANTHER" id="PTHR23135:SF4">
    <property type="entry name" value="UDP-N-ACETYLMURAMOYL-L-ALANYL-D-GLUTAMATE--2,6-DIAMINOPIMELATE LIGASE MURE HOMOLOG, CHLOROPLASTIC"/>
    <property type="match status" value="1"/>
</dbReference>
<dbReference type="Pfam" id="PF08245">
    <property type="entry name" value="Mur_ligase_M"/>
    <property type="match status" value="1"/>
</dbReference>
<dbReference type="RefSeq" id="WP_007557356.1">
    <property type="nucleotide sequence ID" value="NC_022793.1"/>
</dbReference>
<feature type="binding site" evidence="7">
    <location>
        <begin position="418"/>
        <end position="421"/>
    </location>
    <ligand>
        <name>meso-2,6-diaminopimelate</name>
        <dbReference type="ChEBI" id="CHEBI:57791"/>
    </ligand>
</feature>
<feature type="short sequence motif" description="Meso-diaminopimelate recognition motif" evidence="7">
    <location>
        <begin position="418"/>
        <end position="421"/>
    </location>
</feature>
<dbReference type="PATRIC" id="fig|1261131.3.peg.450"/>
<dbReference type="SUPFAM" id="SSF53244">
    <property type="entry name" value="MurD-like peptide ligases, peptide-binding domain"/>
    <property type="match status" value="1"/>
</dbReference>
<comment type="pathway">
    <text evidence="7 8">Cell wall biogenesis; peptidoglycan biosynthesis.</text>
</comment>
<evidence type="ECO:0000313" key="13">
    <source>
        <dbReference type="Proteomes" id="UP000017862"/>
    </source>
</evidence>
<keyword evidence="7" id="KW-0547">Nucleotide-binding</keyword>
<comment type="subcellular location">
    <subcellularLocation>
        <location evidence="7 8">Cytoplasm</location>
    </subcellularLocation>
</comment>
<dbReference type="Proteomes" id="UP000017862">
    <property type="component" value="Chromosome"/>
</dbReference>
<dbReference type="InterPro" id="IPR035911">
    <property type="entry name" value="MurE/MurF_N"/>
</dbReference>
<dbReference type="InterPro" id="IPR005761">
    <property type="entry name" value="UDP-N-AcMur-Glu-dNH2Pim_ligase"/>
</dbReference>
<feature type="binding site" evidence="7">
    <location>
        <position position="470"/>
    </location>
    <ligand>
        <name>meso-2,6-diaminopimelate</name>
        <dbReference type="ChEBI" id="CHEBI:57791"/>
    </ligand>
</feature>
<dbReference type="EC" id="6.3.2.13" evidence="7"/>
<evidence type="ECO:0000313" key="12">
    <source>
        <dbReference type="EMBL" id="AHA27831.1"/>
    </source>
</evidence>
<comment type="catalytic activity">
    <reaction evidence="7">
        <text>UDP-N-acetyl-alpha-D-muramoyl-L-alanyl-D-glutamate + meso-2,6-diaminopimelate + ATP = UDP-N-acetyl-alpha-D-muramoyl-L-alanyl-gamma-D-glutamyl-meso-2,6-diaminopimelate + ADP + phosphate + H(+)</text>
        <dbReference type="Rhea" id="RHEA:23676"/>
        <dbReference type="ChEBI" id="CHEBI:15378"/>
        <dbReference type="ChEBI" id="CHEBI:30616"/>
        <dbReference type="ChEBI" id="CHEBI:43474"/>
        <dbReference type="ChEBI" id="CHEBI:57791"/>
        <dbReference type="ChEBI" id="CHEBI:83900"/>
        <dbReference type="ChEBI" id="CHEBI:83905"/>
        <dbReference type="ChEBI" id="CHEBI:456216"/>
        <dbReference type="EC" id="6.3.2.13"/>
    </reaction>
</comment>
<keyword evidence="4 7" id="KW-0573">Peptidoglycan synthesis</keyword>
<evidence type="ECO:0000256" key="3">
    <source>
        <dbReference type="ARBA" id="ARBA00022960"/>
    </source>
</evidence>
<feature type="binding site" evidence="7">
    <location>
        <position position="198"/>
    </location>
    <ligand>
        <name>UDP-N-acetyl-alpha-D-muramoyl-L-alanyl-D-glutamate</name>
        <dbReference type="ChEBI" id="CHEBI:83900"/>
    </ligand>
</feature>
<dbReference type="InterPro" id="IPR036615">
    <property type="entry name" value="Mur_ligase_C_dom_sf"/>
</dbReference>
<dbReference type="InterPro" id="IPR013221">
    <property type="entry name" value="Mur_ligase_cen"/>
</dbReference>
<dbReference type="GO" id="GO:0071555">
    <property type="term" value="P:cell wall organization"/>
    <property type="evidence" value="ECO:0007669"/>
    <property type="project" value="UniProtKB-KW"/>
</dbReference>
<dbReference type="HOGENOM" id="CLU_022291_3_1_5"/>
<dbReference type="Gene3D" id="3.90.190.20">
    <property type="entry name" value="Mur ligase, C-terminal domain"/>
    <property type="match status" value="1"/>
</dbReference>
<keyword evidence="3 7" id="KW-0133">Cell shape</keyword>
<evidence type="ECO:0000256" key="1">
    <source>
        <dbReference type="ARBA" id="ARBA00005898"/>
    </source>
</evidence>
<keyword evidence="5 7" id="KW-0131">Cell cycle</keyword>
<keyword evidence="7" id="KW-0460">Magnesium</keyword>
<proteinExistence type="inferred from homology"/>
<accession>U6B7I9</accession>
<feature type="domain" description="Mur ligase N-terminal catalytic" evidence="9">
    <location>
        <begin position="31"/>
        <end position="106"/>
    </location>
</feature>
<dbReference type="UniPathway" id="UPA00219"/>
<feature type="binding site" evidence="7">
    <location>
        <position position="190"/>
    </location>
    <ligand>
        <name>UDP-N-acetyl-alpha-D-muramoyl-L-alanyl-D-glutamate</name>
        <dbReference type="ChEBI" id="CHEBI:83900"/>
    </ligand>
</feature>
<dbReference type="KEGG" id="lar:lam_471"/>
<keyword evidence="7" id="KW-0963">Cytoplasm</keyword>
<evidence type="ECO:0000259" key="9">
    <source>
        <dbReference type="Pfam" id="PF01225"/>
    </source>
</evidence>
<comment type="PTM">
    <text evidence="7">Carboxylation is probably crucial for Mg(2+) binding and, consequently, for the gamma-phosphate positioning of ATP.</text>
</comment>
<organism evidence="12 13">
    <name type="scientific">Candidatus Liberibacter americanus str. Sao Paulo</name>
    <dbReference type="NCBI Taxonomy" id="1261131"/>
    <lineage>
        <taxon>Bacteria</taxon>
        <taxon>Pseudomonadati</taxon>
        <taxon>Pseudomonadota</taxon>
        <taxon>Alphaproteobacteria</taxon>
        <taxon>Hyphomicrobiales</taxon>
        <taxon>Rhizobiaceae</taxon>
        <taxon>Liberibacter</taxon>
    </lineage>
</organism>
<feature type="binding site" evidence="7">
    <location>
        <begin position="121"/>
        <end position="127"/>
    </location>
    <ligand>
        <name>ATP</name>
        <dbReference type="ChEBI" id="CHEBI:30616"/>
    </ligand>
</feature>
<evidence type="ECO:0000259" key="10">
    <source>
        <dbReference type="Pfam" id="PF02875"/>
    </source>
</evidence>
<evidence type="ECO:0000259" key="11">
    <source>
        <dbReference type="Pfam" id="PF08245"/>
    </source>
</evidence>
<comment type="caution">
    <text evidence="7">Lacks conserved residue(s) required for the propagation of feature annotation.</text>
</comment>
<comment type="cofactor">
    <cofactor evidence="7">
        <name>Mg(2+)</name>
        <dbReference type="ChEBI" id="CHEBI:18420"/>
    </cofactor>
</comment>
<keyword evidence="7" id="KW-0436">Ligase</keyword>
<dbReference type="AlphaFoldDB" id="U6B7I9"/>
<dbReference type="GO" id="GO:0008765">
    <property type="term" value="F:UDP-N-acetylmuramoylalanyl-D-glutamate-2,6-diaminopimelate ligase activity"/>
    <property type="evidence" value="ECO:0007669"/>
    <property type="project" value="UniProtKB-UniRule"/>
</dbReference>
<dbReference type="GO" id="GO:0008360">
    <property type="term" value="P:regulation of cell shape"/>
    <property type="evidence" value="ECO:0007669"/>
    <property type="project" value="UniProtKB-KW"/>
</dbReference>
<dbReference type="NCBIfam" id="NF001124">
    <property type="entry name" value="PRK00139.1-2"/>
    <property type="match status" value="1"/>
</dbReference>
<protein>
    <recommendedName>
        <fullName evidence="7">UDP-N-acetylmuramoyl-L-alanyl-D-glutamate--2,6-diaminopimelate ligase</fullName>
        <ecNumber evidence="7">6.3.2.13</ecNumber>
    </recommendedName>
    <alternativeName>
        <fullName evidence="7">Meso-A2pm-adding enzyme</fullName>
    </alternativeName>
    <alternativeName>
        <fullName evidence="7">Meso-diaminopimelate-adding enzyme</fullName>
    </alternativeName>
    <alternativeName>
        <fullName evidence="7">UDP-MurNAc-L-Ala-D-Glu:meso-diaminopimelate ligase</fullName>
    </alternativeName>
    <alternativeName>
        <fullName evidence="7">UDP-MurNAc-tripeptide synthetase</fullName>
    </alternativeName>
    <alternativeName>
        <fullName evidence="7">UDP-N-acetylmuramyl-tripeptide synthetase</fullName>
    </alternativeName>
</protein>
<feature type="binding site" evidence="7">
    <location>
        <position position="196"/>
    </location>
    <ligand>
        <name>UDP-N-acetyl-alpha-D-muramoyl-L-alanyl-D-glutamate</name>
        <dbReference type="ChEBI" id="CHEBI:83900"/>
    </ligand>
</feature>
<dbReference type="SUPFAM" id="SSF63418">
    <property type="entry name" value="MurE/MurF N-terminal domain"/>
    <property type="match status" value="1"/>
</dbReference>
<dbReference type="GO" id="GO:0009252">
    <property type="term" value="P:peptidoglycan biosynthetic process"/>
    <property type="evidence" value="ECO:0007669"/>
    <property type="project" value="UniProtKB-UniRule"/>
</dbReference>
<feature type="modified residue" description="N6-carboxylysine" evidence="7">
    <location>
        <position position="230"/>
    </location>
</feature>
<name>U6B7I9_9HYPH</name>
<feature type="binding site" evidence="7">
    <location>
        <begin position="163"/>
        <end position="164"/>
    </location>
    <ligand>
        <name>UDP-N-acetyl-alpha-D-muramoyl-L-alanyl-D-glutamate</name>
        <dbReference type="ChEBI" id="CHEBI:83900"/>
    </ligand>
</feature>
<evidence type="ECO:0000256" key="8">
    <source>
        <dbReference type="RuleBase" id="RU004135"/>
    </source>
</evidence>
<dbReference type="EMBL" id="CP006604">
    <property type="protein sequence ID" value="AHA27831.1"/>
    <property type="molecule type" value="Genomic_DNA"/>
</dbReference>
<dbReference type="Gene3D" id="3.40.1390.10">
    <property type="entry name" value="MurE/MurF, N-terminal domain"/>
    <property type="match status" value="1"/>
</dbReference>
<sequence length="497" mass="54778">MKLKDLICSDFPELTQQLLSFSADCLERDICHISSDSRAIKKGWMFVAIAGNKLNGHDFISQALQLGATAVVIDSCNLYCYPDNLKFDVPIIVVDNTRRFLAIISTRLYGAHPEKIFAVTGTAGKTSVAFFVRQIFQYLGLSASQIGTEGLIPFLQHNESRLTTPSPVYLSRLLPLLVSKGVTHLSIEASSHGLDQHRLDGIKFFAGAFTNLGRDHLDYHKTIDAYFDAKMLLFERLLPKGAPAVIFADNEFSEKVIMRAKTAGCHVLSVGNNGQFIRIKQLISINGKQRVKFSIDGKNYDIIFPVHGEFQVYNAFVAAGLCLSTGINVDDVIKSLEQLSLVPGRFEYIGDNSRGGKIYVDYAHTPDSLKTMLKSIRNIFSGKIILVFGCGGDRDVGKRRIMGQIALKMSDVAIVTDDNPRTEDPVSIRSDIIDGCSGFIEEGSRQDAIRMAISMLNADDVLVVAGKGQEKVQIIKDGEKMLSVDCEIIREILLGSL</sequence>
<feature type="binding site" evidence="7">
    <location>
        <position position="466"/>
    </location>
    <ligand>
        <name>meso-2,6-diaminopimelate</name>
        <dbReference type="ChEBI" id="CHEBI:57791"/>
    </ligand>
</feature>
<evidence type="ECO:0000256" key="2">
    <source>
        <dbReference type="ARBA" id="ARBA00022618"/>
    </source>
</evidence>
<dbReference type="InterPro" id="IPR004101">
    <property type="entry name" value="Mur_ligase_C"/>
</dbReference>
<feature type="domain" description="Mur ligase C-terminal" evidence="10">
    <location>
        <begin position="344"/>
        <end position="468"/>
    </location>
</feature>
<evidence type="ECO:0000256" key="5">
    <source>
        <dbReference type="ARBA" id="ARBA00023306"/>
    </source>
</evidence>
<evidence type="ECO:0000256" key="7">
    <source>
        <dbReference type="HAMAP-Rule" id="MF_00208"/>
    </source>
</evidence>
<evidence type="ECO:0000256" key="6">
    <source>
        <dbReference type="ARBA" id="ARBA00023316"/>
    </source>
</evidence>
<dbReference type="GO" id="GO:0005737">
    <property type="term" value="C:cytoplasm"/>
    <property type="evidence" value="ECO:0007669"/>
    <property type="project" value="UniProtKB-SubCell"/>
</dbReference>
<dbReference type="eggNOG" id="COG0769">
    <property type="taxonomic scope" value="Bacteria"/>
</dbReference>
<dbReference type="NCBIfam" id="TIGR01085">
    <property type="entry name" value="murE"/>
    <property type="match status" value="1"/>
</dbReference>
<dbReference type="GO" id="GO:0000287">
    <property type="term" value="F:magnesium ion binding"/>
    <property type="evidence" value="ECO:0007669"/>
    <property type="project" value="UniProtKB-UniRule"/>
</dbReference>
<dbReference type="Pfam" id="PF02875">
    <property type="entry name" value="Mur_ligase_C"/>
    <property type="match status" value="1"/>
</dbReference>
<dbReference type="HAMAP" id="MF_00208">
    <property type="entry name" value="MurE"/>
    <property type="match status" value="1"/>
</dbReference>
<keyword evidence="6 7" id="KW-0961">Cell wall biogenesis/degradation</keyword>
<dbReference type="InterPro" id="IPR000713">
    <property type="entry name" value="Mur_ligase_N"/>
</dbReference>
<comment type="similarity">
    <text evidence="1 7">Belongs to the MurCDEF family. MurE subfamily.</text>
</comment>
<reference evidence="12 13" key="1">
    <citation type="journal article" date="2014" name="Mol. Plant Microbe Interact.">
        <title>The complete genome sequence of Candidatus Liberibacter americanus, associated with citrus Huanglongbing.</title>
        <authorList>
            <person name="Wulff N.A."/>
            <person name="Zhang S."/>
            <person name="Setubal J.C."/>
            <person name="Almeida N.F."/>
            <person name="Martins E.C."/>
            <person name="Harakava R."/>
            <person name="Kumar D."/>
            <person name="Rangel L.T."/>
            <person name="Foissac X."/>
            <person name="Bove J."/>
            <person name="Gabriel D.W."/>
        </authorList>
    </citation>
    <scope>NUCLEOTIDE SEQUENCE [LARGE SCALE GENOMIC DNA]</scope>
    <source>
        <strain evidence="12 13">Sao Paulo</strain>
    </source>
</reference>
<comment type="function">
    <text evidence="7">Catalyzes the addition of meso-diaminopimelic acid to the nucleotide precursor UDP-N-acetylmuramoyl-L-alanyl-D-glutamate (UMAG) in the biosynthesis of bacterial cell-wall peptidoglycan.</text>
</comment>
<feature type="domain" description="Mur ligase central" evidence="11">
    <location>
        <begin position="119"/>
        <end position="321"/>
    </location>
</feature>
<feature type="binding site" evidence="7">
    <location>
        <position position="37"/>
    </location>
    <ligand>
        <name>UDP-N-acetyl-alpha-D-muramoyl-L-alanyl-D-glutamate</name>
        <dbReference type="ChEBI" id="CHEBI:83900"/>
    </ligand>
</feature>
<keyword evidence="7" id="KW-0067">ATP-binding</keyword>
<evidence type="ECO:0000256" key="4">
    <source>
        <dbReference type="ARBA" id="ARBA00022984"/>
    </source>
</evidence>
<dbReference type="Gene3D" id="3.40.1190.10">
    <property type="entry name" value="Mur-like, catalytic domain"/>
    <property type="match status" value="1"/>
</dbReference>
<keyword evidence="13" id="KW-1185">Reference proteome</keyword>
<dbReference type="GO" id="GO:0005524">
    <property type="term" value="F:ATP binding"/>
    <property type="evidence" value="ECO:0007669"/>
    <property type="project" value="UniProtKB-UniRule"/>
</dbReference>
<dbReference type="Pfam" id="PF01225">
    <property type="entry name" value="Mur_ligase"/>
    <property type="match status" value="1"/>
</dbReference>